<keyword evidence="1" id="KW-0863">Zinc-finger</keyword>
<dbReference type="AlphaFoldDB" id="A0A8H3S2R0"/>
<evidence type="ECO:0000256" key="2">
    <source>
        <dbReference type="SAM" id="MobiDB-lite"/>
    </source>
</evidence>
<feature type="compositionally biased region" description="Basic residues" evidence="2">
    <location>
        <begin position="43"/>
        <end position="61"/>
    </location>
</feature>
<evidence type="ECO:0000313" key="4">
    <source>
        <dbReference type="EMBL" id="GFF48051.1"/>
    </source>
</evidence>
<dbReference type="InterPro" id="IPR001878">
    <property type="entry name" value="Znf_CCHC"/>
</dbReference>
<proteinExistence type="predicted"/>
<dbReference type="Proteomes" id="UP000465221">
    <property type="component" value="Unassembled WGS sequence"/>
</dbReference>
<organism evidence="4 5">
    <name type="scientific">Aspergillus udagawae</name>
    <dbReference type="NCBI Taxonomy" id="91492"/>
    <lineage>
        <taxon>Eukaryota</taxon>
        <taxon>Fungi</taxon>
        <taxon>Dikarya</taxon>
        <taxon>Ascomycota</taxon>
        <taxon>Pezizomycotina</taxon>
        <taxon>Eurotiomycetes</taxon>
        <taxon>Eurotiomycetidae</taxon>
        <taxon>Eurotiales</taxon>
        <taxon>Aspergillaceae</taxon>
        <taxon>Aspergillus</taxon>
        <taxon>Aspergillus subgen. Fumigati</taxon>
    </lineage>
</organism>
<dbReference type="GO" id="GO:0008270">
    <property type="term" value="F:zinc ion binding"/>
    <property type="evidence" value="ECO:0007669"/>
    <property type="project" value="UniProtKB-KW"/>
</dbReference>
<comment type="caution">
    <text evidence="4">The sequence shown here is derived from an EMBL/GenBank/DDBJ whole genome shotgun (WGS) entry which is preliminary data.</text>
</comment>
<sequence>MSTAVQGLSASMHAPIAASDSGGRRPDRGKGGRRPHDRGPGKVMKKKKKKEKRCRACGKRGHNAEECRLLSVVFSHLALATTRAIATQSSRSRRPPLDLPQQHPRMNSRQRRTARRLAERQRQQQLAQLAQQALEQLGRQQQSPQE</sequence>
<evidence type="ECO:0000256" key="1">
    <source>
        <dbReference type="PROSITE-ProRule" id="PRU00047"/>
    </source>
</evidence>
<feature type="region of interest" description="Disordered" evidence="2">
    <location>
        <begin position="1"/>
        <end position="61"/>
    </location>
</feature>
<evidence type="ECO:0000313" key="5">
    <source>
        <dbReference type="Proteomes" id="UP000465221"/>
    </source>
</evidence>
<feature type="region of interest" description="Disordered" evidence="2">
    <location>
        <begin position="84"/>
        <end position="127"/>
    </location>
</feature>
<gene>
    <name evidence="4" type="ORF">IFM46972_08452</name>
</gene>
<keyword evidence="1" id="KW-0479">Metal-binding</keyword>
<dbReference type="EMBL" id="BLKC01000072">
    <property type="protein sequence ID" value="GFF48051.1"/>
    <property type="molecule type" value="Genomic_DNA"/>
</dbReference>
<protein>
    <recommendedName>
        <fullName evidence="3">CCHC-type domain-containing protein</fullName>
    </recommendedName>
</protein>
<dbReference type="GO" id="GO:0003676">
    <property type="term" value="F:nucleic acid binding"/>
    <property type="evidence" value="ECO:0007669"/>
    <property type="project" value="InterPro"/>
</dbReference>
<accession>A0A8H3S2R0</accession>
<name>A0A8H3S2R0_9EURO</name>
<dbReference type="PROSITE" id="PS50158">
    <property type="entry name" value="ZF_CCHC"/>
    <property type="match status" value="1"/>
</dbReference>
<reference evidence="4 5" key="1">
    <citation type="submission" date="2020-01" db="EMBL/GenBank/DDBJ databases">
        <title>Draft genome sequence of Aspergillus udagawae IFM 46972.</title>
        <authorList>
            <person name="Takahashi H."/>
            <person name="Yaguchi T."/>
        </authorList>
    </citation>
    <scope>NUCLEOTIDE SEQUENCE [LARGE SCALE GENOMIC DNA]</scope>
    <source>
        <strain evidence="4 5">IFM 46972</strain>
    </source>
</reference>
<keyword evidence="1" id="KW-0862">Zinc</keyword>
<feature type="domain" description="CCHC-type" evidence="3">
    <location>
        <begin position="53"/>
        <end position="68"/>
    </location>
</feature>
<feature type="compositionally biased region" description="Basic residues" evidence="2">
    <location>
        <begin position="106"/>
        <end position="115"/>
    </location>
</feature>
<dbReference type="Gene3D" id="4.10.60.10">
    <property type="entry name" value="Zinc finger, CCHC-type"/>
    <property type="match status" value="1"/>
</dbReference>
<evidence type="ECO:0000259" key="3">
    <source>
        <dbReference type="PROSITE" id="PS50158"/>
    </source>
</evidence>